<name>A0A430FPV0_9BIFI</name>
<dbReference type="OrthoDB" id="3233774at2"/>
<sequence>MKIWEAIVSTLGMLVLFAAFLVYGSASNTSWGTVKLTDILTIIGGLMFVVPMYLASVRRKSEHHAPNAWIWQGLPVVGMALIIVGLLIPNGQPLWSMFSLPDCFYLIGVLLLLFIPCYPLGALKESMIEDEIEDETDPKAKLV</sequence>
<evidence type="ECO:0000256" key="1">
    <source>
        <dbReference type="SAM" id="Phobius"/>
    </source>
</evidence>
<dbReference type="Proteomes" id="UP000287609">
    <property type="component" value="Unassembled WGS sequence"/>
</dbReference>
<keyword evidence="1" id="KW-1133">Transmembrane helix</keyword>
<protein>
    <submittedName>
        <fullName evidence="2">NADH-ubiquinone oxidoreductase chain 6</fullName>
    </submittedName>
</protein>
<feature type="transmembrane region" description="Helical" evidence="1">
    <location>
        <begin position="68"/>
        <end position="88"/>
    </location>
</feature>
<dbReference type="RefSeq" id="WP_125963550.1">
    <property type="nucleotide sequence ID" value="NZ_QXGM01000002.1"/>
</dbReference>
<dbReference type="AlphaFoldDB" id="A0A430FPV0"/>
<feature type="transmembrane region" description="Helical" evidence="1">
    <location>
        <begin position="36"/>
        <end position="56"/>
    </location>
</feature>
<evidence type="ECO:0000313" key="2">
    <source>
        <dbReference type="EMBL" id="RSX54860.1"/>
    </source>
</evidence>
<proteinExistence type="predicted"/>
<keyword evidence="2" id="KW-0830">Ubiquinone</keyword>
<dbReference type="EMBL" id="QXGM01000002">
    <property type="protein sequence ID" value="RSX54860.1"/>
    <property type="molecule type" value="Genomic_DNA"/>
</dbReference>
<keyword evidence="1" id="KW-0472">Membrane</keyword>
<comment type="caution">
    <text evidence="2">The sequence shown here is derived from an EMBL/GenBank/DDBJ whole genome shotgun (WGS) entry which is preliminary data.</text>
</comment>
<evidence type="ECO:0000313" key="3">
    <source>
        <dbReference type="Proteomes" id="UP000287609"/>
    </source>
</evidence>
<reference evidence="2 3" key="1">
    <citation type="submission" date="2018-09" db="EMBL/GenBank/DDBJ databases">
        <title>Characterization of the phylogenetic diversity of five novel species belonging to the genus Bifidobacterium.</title>
        <authorList>
            <person name="Lugli G.A."/>
            <person name="Duranti S."/>
            <person name="Milani C."/>
        </authorList>
    </citation>
    <scope>NUCLEOTIDE SEQUENCE [LARGE SCALE GENOMIC DNA]</scope>
    <source>
        <strain evidence="2 3">2036B</strain>
    </source>
</reference>
<organism evidence="2 3">
    <name type="scientific">Bifidobacterium dolichotidis</name>
    <dbReference type="NCBI Taxonomy" id="2306976"/>
    <lineage>
        <taxon>Bacteria</taxon>
        <taxon>Bacillati</taxon>
        <taxon>Actinomycetota</taxon>
        <taxon>Actinomycetes</taxon>
        <taxon>Bifidobacteriales</taxon>
        <taxon>Bifidobacteriaceae</taxon>
        <taxon>Bifidobacterium</taxon>
    </lineage>
</organism>
<keyword evidence="3" id="KW-1185">Reference proteome</keyword>
<gene>
    <name evidence="2" type="ORF">D2E26_0914</name>
</gene>
<keyword evidence="1" id="KW-0812">Transmembrane</keyword>
<accession>A0A430FPV0</accession>
<feature type="transmembrane region" description="Helical" evidence="1">
    <location>
        <begin position="94"/>
        <end position="118"/>
    </location>
</feature>